<dbReference type="SUPFAM" id="SSF48179">
    <property type="entry name" value="6-phosphogluconate dehydrogenase C-terminal domain-like"/>
    <property type="match status" value="1"/>
</dbReference>
<dbReference type="InterPro" id="IPR036291">
    <property type="entry name" value="NAD(P)-bd_dom_sf"/>
</dbReference>
<dbReference type="CDD" id="cd06558">
    <property type="entry name" value="crotonase-like"/>
    <property type="match status" value="1"/>
</dbReference>
<protein>
    <submittedName>
        <fullName evidence="6">3-hydroxyacyl-CoA dehydrogenase NAD-binding domain-containing protein</fullName>
    </submittedName>
</protein>
<reference evidence="6 7" key="1">
    <citation type="submission" date="2022-10" db="EMBL/GenBank/DDBJ databases">
        <title>Defluviimonas sp. nov., isolated from ocean surface water.</title>
        <authorList>
            <person name="He W."/>
            <person name="Wang L."/>
            <person name="Zhang D.-F."/>
        </authorList>
    </citation>
    <scope>NUCLEOTIDE SEQUENCE [LARGE SCALE GENOMIC DNA]</scope>
    <source>
        <strain evidence="6 7">WL0002</strain>
    </source>
</reference>
<dbReference type="SUPFAM" id="SSF51735">
    <property type="entry name" value="NAD(P)-binding Rossmann-fold domains"/>
    <property type="match status" value="1"/>
</dbReference>
<dbReference type="InterPro" id="IPR008927">
    <property type="entry name" value="6-PGluconate_DH-like_C_sf"/>
</dbReference>
<dbReference type="Pfam" id="PF02737">
    <property type="entry name" value="3HCDH_N"/>
    <property type="match status" value="1"/>
</dbReference>
<dbReference type="InterPro" id="IPR001753">
    <property type="entry name" value="Enoyl-CoA_hydra/iso"/>
</dbReference>
<dbReference type="RefSeq" id="WP_263732750.1">
    <property type="nucleotide sequence ID" value="NZ_JAOWKY010000001.1"/>
</dbReference>
<evidence type="ECO:0000256" key="1">
    <source>
        <dbReference type="ARBA" id="ARBA00023235"/>
    </source>
</evidence>
<dbReference type="Pfam" id="PF00378">
    <property type="entry name" value="ECH_1"/>
    <property type="match status" value="1"/>
</dbReference>
<keyword evidence="2" id="KW-0456">Lyase</keyword>
<gene>
    <name evidence="6" type="ORF">OEW28_00375</name>
</gene>
<dbReference type="Gene3D" id="1.10.1040.50">
    <property type="match status" value="1"/>
</dbReference>
<keyword evidence="3" id="KW-0511">Multifunctional enzyme</keyword>
<proteinExistence type="predicted"/>
<dbReference type="Gene3D" id="3.90.226.10">
    <property type="entry name" value="2-enoyl-CoA Hydratase, Chain A, domain 1"/>
    <property type="match status" value="1"/>
</dbReference>
<accession>A0ABT2Z7L8</accession>
<organism evidence="6 7">
    <name type="scientific">Albidovulum marisflavi</name>
    <dbReference type="NCBI Taxonomy" id="2984159"/>
    <lineage>
        <taxon>Bacteria</taxon>
        <taxon>Pseudomonadati</taxon>
        <taxon>Pseudomonadota</taxon>
        <taxon>Alphaproteobacteria</taxon>
        <taxon>Rhodobacterales</taxon>
        <taxon>Paracoccaceae</taxon>
        <taxon>Albidovulum</taxon>
    </lineage>
</organism>
<name>A0ABT2Z7L8_9RHOB</name>
<evidence type="ECO:0000256" key="4">
    <source>
        <dbReference type="ARBA" id="ARBA00049556"/>
    </source>
</evidence>
<comment type="caution">
    <text evidence="6">The sequence shown here is derived from an EMBL/GenBank/DDBJ whole genome shotgun (WGS) entry which is preliminary data.</text>
</comment>
<dbReference type="Gene3D" id="3.40.50.720">
    <property type="entry name" value="NAD(P)-binding Rossmann-like Domain"/>
    <property type="match status" value="1"/>
</dbReference>
<dbReference type="InterPro" id="IPR029045">
    <property type="entry name" value="ClpP/crotonase-like_dom_sf"/>
</dbReference>
<keyword evidence="1" id="KW-0413">Isomerase</keyword>
<keyword evidence="7" id="KW-1185">Reference proteome</keyword>
<evidence type="ECO:0000256" key="2">
    <source>
        <dbReference type="ARBA" id="ARBA00023239"/>
    </source>
</evidence>
<feature type="domain" description="3-hydroxyacyl-CoA dehydrogenase NAD binding" evidence="5">
    <location>
        <begin position="285"/>
        <end position="459"/>
    </location>
</feature>
<dbReference type="InterPro" id="IPR006176">
    <property type="entry name" value="3-OHacyl-CoA_DH_NAD-bd"/>
</dbReference>
<dbReference type="EMBL" id="JAOWKY010000001">
    <property type="protein sequence ID" value="MCV2867078.1"/>
    <property type="molecule type" value="Genomic_DNA"/>
</dbReference>
<dbReference type="SUPFAM" id="SSF52096">
    <property type="entry name" value="ClpP/crotonase"/>
    <property type="match status" value="1"/>
</dbReference>
<comment type="catalytic activity">
    <reaction evidence="4">
        <text>a (3S)-3-hydroxyacyl-CoA + NAD(+) = a 3-oxoacyl-CoA + NADH + H(+)</text>
        <dbReference type="Rhea" id="RHEA:22432"/>
        <dbReference type="ChEBI" id="CHEBI:15378"/>
        <dbReference type="ChEBI" id="CHEBI:57318"/>
        <dbReference type="ChEBI" id="CHEBI:57540"/>
        <dbReference type="ChEBI" id="CHEBI:57945"/>
        <dbReference type="ChEBI" id="CHEBI:90726"/>
        <dbReference type="EC" id="1.1.1.35"/>
    </reaction>
</comment>
<dbReference type="PANTHER" id="PTHR23309:SF49">
    <property type="entry name" value="PEROXISOMAL BIFUNCTIONAL ENZYME"/>
    <property type="match status" value="1"/>
</dbReference>
<evidence type="ECO:0000256" key="3">
    <source>
        <dbReference type="ARBA" id="ARBA00023268"/>
    </source>
</evidence>
<dbReference type="Proteomes" id="UP001652542">
    <property type="component" value="Unassembled WGS sequence"/>
</dbReference>
<sequence length="635" mass="66703">MTVRRRREGACGLVELANPPVNAINRDIRQGLLDAVFWAESEGLERVVLSGARRAFAAGADAREFDRDPEPPHLPDVLNRIENSPVPWIAAVHGPALGGGAEIMLACRWRIAHPDATIGLPEVTLGVVPGAGGTQRLPRLIGAEGALALIPGGRSVSGQEAAAIGLVDLLDEDPVARALEVGNRALAAAIPVGQRPVGSAPPKSFAAARATAERKMGGQNAPAVAIDLLELAQRVPLEQGLQAERAAFLQLRQSDQARALRHLFFAERGARKPGWLTAEPLPARHVAVVGGGAMRARLAHAVLSAGLAVTIIETDRRAAGRAGRNLDRLFAPDPDRSRATPELADGQEDLVISTDYSAAAAADLAIEVADADMGATKKVLARLQAVMPAQAILATSTARLDLDELARGLDDPSRLVGLHLPAPPHATKLLEIVRGAATSDEALAAGFSLARQLRKIPVLEGPCDGSISGRILKRCHAAAAALLPDGVTPSQVESAMKAFGCAMGDPITSPKAEDPVRQAQRQPRVHPDEDVARLLVLAMINEAAAMLHQGIAHKAADIDLISVHGCGFPRWRGGLLHHADRIGARSLVDQLTALSAKDPAAWSPDSLIVNCAKRGIAIASWRGPESPPEPFAGTR</sequence>
<evidence type="ECO:0000313" key="7">
    <source>
        <dbReference type="Proteomes" id="UP001652542"/>
    </source>
</evidence>
<evidence type="ECO:0000313" key="6">
    <source>
        <dbReference type="EMBL" id="MCV2867078.1"/>
    </source>
</evidence>
<evidence type="ECO:0000259" key="5">
    <source>
        <dbReference type="Pfam" id="PF02737"/>
    </source>
</evidence>
<dbReference type="PANTHER" id="PTHR23309">
    <property type="entry name" value="3-HYDROXYACYL-COA DEHYROGENASE"/>
    <property type="match status" value="1"/>
</dbReference>